<dbReference type="EMBL" id="AHYU01000051">
    <property type="protein sequence ID" value="EOT29767.1"/>
    <property type="molecule type" value="Genomic_DNA"/>
</dbReference>
<dbReference type="NCBIfam" id="NF040910">
    <property type="entry name" value="CD1375_fam"/>
    <property type="match status" value="1"/>
</dbReference>
<evidence type="ECO:0000313" key="3">
    <source>
        <dbReference type="Proteomes" id="UP000014210"/>
    </source>
</evidence>
<proteinExistence type="predicted"/>
<evidence type="ECO:0000313" key="1">
    <source>
        <dbReference type="EMBL" id="EOT29767.1"/>
    </source>
</evidence>
<evidence type="ECO:0000313" key="2">
    <source>
        <dbReference type="EMBL" id="EOT36425.1"/>
    </source>
</evidence>
<sequence>MANIYVSLIQKGLRTIEEVPKTIRKEVQAILDAEIAA</sequence>
<protein>
    <recommendedName>
        <fullName evidence="4">ASCH domain-containing protein</fullName>
    </recommendedName>
</protein>
<name>A0ABN0KT14_9ENTE</name>
<dbReference type="InterPro" id="IPR047907">
    <property type="entry name" value="CD1375-like"/>
</dbReference>
<accession>A0ABN0KT14</accession>
<gene>
    <name evidence="2" type="ORF">OMS_00025</name>
    <name evidence="1" type="ORF">OMS_02475</name>
</gene>
<dbReference type="Proteomes" id="UP000014210">
    <property type="component" value="Unassembled WGS sequence"/>
</dbReference>
<organism evidence="2 3">
    <name type="scientific">Enterococcus durans ATCC 6056</name>
    <dbReference type="NCBI Taxonomy" id="1140001"/>
    <lineage>
        <taxon>Bacteria</taxon>
        <taxon>Bacillati</taxon>
        <taxon>Bacillota</taxon>
        <taxon>Bacilli</taxon>
        <taxon>Lactobacillales</taxon>
        <taxon>Enterococcaceae</taxon>
        <taxon>Enterococcus</taxon>
    </lineage>
</organism>
<dbReference type="RefSeq" id="WP_016176407.1">
    <property type="nucleotide sequence ID" value="NZ_KE136370.1"/>
</dbReference>
<evidence type="ECO:0008006" key="4">
    <source>
        <dbReference type="Google" id="ProtNLM"/>
    </source>
</evidence>
<keyword evidence="3" id="KW-1185">Reference proteome</keyword>
<dbReference type="EMBL" id="AHYU01000001">
    <property type="protein sequence ID" value="EOT36425.1"/>
    <property type="molecule type" value="Genomic_DNA"/>
</dbReference>
<reference evidence="2 3" key="1">
    <citation type="submission" date="2013-03" db="EMBL/GenBank/DDBJ databases">
        <title>The Genome Sequence of Enterococcus durans ATCC_6056 (Illumina only assembly).</title>
        <authorList>
            <consortium name="The Broad Institute Genomics Platform"/>
            <consortium name="The Broad Institute Genome Sequencing Center for Infectious Disease"/>
            <person name="Earl A."/>
            <person name="Russ C."/>
            <person name="Gilmore M."/>
            <person name="Surin D."/>
            <person name="Walker B."/>
            <person name="Young S."/>
            <person name="Zeng Q."/>
            <person name="Gargeya S."/>
            <person name="Fitzgerald M."/>
            <person name="Haas B."/>
            <person name="Abouelleil A."/>
            <person name="Allen A.W."/>
            <person name="Alvarado L."/>
            <person name="Arachchi H.M."/>
            <person name="Berlin A.M."/>
            <person name="Chapman S.B."/>
            <person name="Gainer-Dewar J."/>
            <person name="Goldberg J."/>
            <person name="Griggs A."/>
            <person name="Gujja S."/>
            <person name="Hansen M."/>
            <person name="Howarth C."/>
            <person name="Imamovic A."/>
            <person name="Ireland A."/>
            <person name="Larimer J."/>
            <person name="McCowan C."/>
            <person name="Murphy C."/>
            <person name="Pearson M."/>
            <person name="Poon T.W."/>
            <person name="Priest M."/>
            <person name="Roberts A."/>
            <person name="Saif S."/>
            <person name="Shea T."/>
            <person name="Sisk P."/>
            <person name="Sykes S."/>
            <person name="Wortman J."/>
            <person name="Nusbaum C."/>
            <person name="Birren B."/>
        </authorList>
    </citation>
    <scope>NUCLEOTIDE SEQUENCE [LARGE SCALE GENOMIC DNA]</scope>
    <source>
        <strain evidence="2 3">ATCC 6056</strain>
    </source>
</reference>
<comment type="caution">
    <text evidence="2">The sequence shown here is derived from an EMBL/GenBank/DDBJ whole genome shotgun (WGS) entry which is preliminary data.</text>
</comment>